<feature type="region of interest" description="Disordered" evidence="1">
    <location>
        <begin position="139"/>
        <end position="163"/>
    </location>
</feature>
<dbReference type="OrthoDB" id="3722962at2"/>
<evidence type="ECO:0000256" key="1">
    <source>
        <dbReference type="SAM" id="MobiDB-lite"/>
    </source>
</evidence>
<evidence type="ECO:0000313" key="3">
    <source>
        <dbReference type="EMBL" id="RMB58390.1"/>
    </source>
</evidence>
<dbReference type="Proteomes" id="UP000275256">
    <property type="component" value="Unassembled WGS sequence"/>
</dbReference>
<keyword evidence="4" id="KW-1185">Reference proteome</keyword>
<dbReference type="RefSeq" id="WP_147454119.1">
    <property type="nucleotide sequence ID" value="NZ_REFW01000004.1"/>
</dbReference>
<feature type="compositionally biased region" description="Low complexity" evidence="1">
    <location>
        <begin position="1"/>
        <end position="19"/>
    </location>
</feature>
<proteinExistence type="predicted"/>
<dbReference type="EMBL" id="REFW01000004">
    <property type="protein sequence ID" value="RMB58390.1"/>
    <property type="molecule type" value="Genomic_DNA"/>
</dbReference>
<sequence length="535" mass="56215">MGSDVGPAAHTDADPAATGEQGNPFARPGSDSSTAPAPPPLVPAPGPVMPVRDLDGAESFASGRRMGAVADGPTPAPRRSAVSSATPPERDNEAQTTSGEQSPSWVMHHRRTLILWVVGALVAALLIVTGFYFAGRRSAEPTTSPIPPTSASPSTSTSPVPEVTSEDLLTVKDADKIVDGASWVVVDTAETKAAATRRAACLGADLPDVNPTETFQRALGTTQDDQLAAMHQMDVYANAGAARQVQTQRTAALAKCSDVPAFIVSASTITGLGDDVTQVTVSFQNDPAEFHTVLLVRTGRALTMLDVARNGKAVDVEGVATSLLRSLKDVCSRVDGRCPANPVVAAAVPPPTEPRGWLIASDLERLRAGYGRWTVTEPADVTSPGMGCENLPLATEPGPTNRAQRTYLLTQDDSTPDTFGMDEMVFDFEDNAKTRAFTTKLINNLLSCKDRVLTAKVTDGGAVNGVGVDGVAVSARMITIDQAISDNSSVRYQLVVSIADNRASYLLASVTNDYQFSADQAKLLAMRSAQRLSQS</sequence>
<evidence type="ECO:0000313" key="4">
    <source>
        <dbReference type="Proteomes" id="UP000275256"/>
    </source>
</evidence>
<feature type="compositionally biased region" description="Low complexity" evidence="1">
    <location>
        <begin position="151"/>
        <end position="163"/>
    </location>
</feature>
<keyword evidence="2" id="KW-0812">Transmembrane</keyword>
<name>A0A3M0G0A7_9ACTN</name>
<keyword evidence="2" id="KW-0472">Membrane</keyword>
<organism evidence="3 4">
    <name type="scientific">Tessaracoccus antarcticus</name>
    <dbReference type="NCBI Taxonomy" id="2479848"/>
    <lineage>
        <taxon>Bacteria</taxon>
        <taxon>Bacillati</taxon>
        <taxon>Actinomycetota</taxon>
        <taxon>Actinomycetes</taxon>
        <taxon>Propionibacteriales</taxon>
        <taxon>Propionibacteriaceae</taxon>
        <taxon>Tessaracoccus</taxon>
    </lineage>
</organism>
<reference evidence="3 4" key="1">
    <citation type="submission" date="2018-10" db="EMBL/GenBank/DDBJ databases">
        <title>Tessaracoccus antarcticuss sp. nov., isolated from sediment.</title>
        <authorList>
            <person name="Zhou L.Y."/>
            <person name="Du Z.J."/>
        </authorList>
    </citation>
    <scope>NUCLEOTIDE SEQUENCE [LARGE SCALE GENOMIC DNA]</scope>
    <source>
        <strain evidence="3 4">JDX10</strain>
    </source>
</reference>
<gene>
    <name evidence="3" type="ORF">EAX62_14455</name>
</gene>
<comment type="caution">
    <text evidence="3">The sequence shown here is derived from an EMBL/GenBank/DDBJ whole genome shotgun (WGS) entry which is preliminary data.</text>
</comment>
<feature type="compositionally biased region" description="Pro residues" evidence="1">
    <location>
        <begin position="36"/>
        <end position="48"/>
    </location>
</feature>
<protein>
    <recommendedName>
        <fullName evidence="5">PknH-like extracellular domain-containing protein</fullName>
    </recommendedName>
</protein>
<keyword evidence="2" id="KW-1133">Transmembrane helix</keyword>
<accession>A0A3M0G0A7</accession>
<feature type="region of interest" description="Disordered" evidence="1">
    <location>
        <begin position="1"/>
        <end position="104"/>
    </location>
</feature>
<feature type="transmembrane region" description="Helical" evidence="2">
    <location>
        <begin position="113"/>
        <end position="134"/>
    </location>
</feature>
<dbReference type="AlphaFoldDB" id="A0A3M0G0A7"/>
<evidence type="ECO:0000256" key="2">
    <source>
        <dbReference type="SAM" id="Phobius"/>
    </source>
</evidence>
<evidence type="ECO:0008006" key="5">
    <source>
        <dbReference type="Google" id="ProtNLM"/>
    </source>
</evidence>
<feature type="compositionally biased region" description="Polar residues" evidence="1">
    <location>
        <begin position="94"/>
        <end position="104"/>
    </location>
</feature>